<dbReference type="Proteomes" id="UP000005222">
    <property type="component" value="Chromosome M"/>
</dbReference>
<dbReference type="OrthoDB" id="2130597at2759"/>
<dbReference type="InterPro" id="IPR018564">
    <property type="entry name" value="Repl_chkpnt_MRC1_dom"/>
</dbReference>
<gene>
    <name evidence="3" type="primary">Piso0_005620</name>
    <name evidence="3" type="ORF">GNLVRS01_PISO0M18668g</name>
</gene>
<organism evidence="3 4">
    <name type="scientific">Pichia sorbitophila (strain ATCC MYA-4447 / BCRC 22081 / CBS 7064 / NBRC 10061 / NRRL Y-12695)</name>
    <name type="common">Hybrid yeast</name>
    <dbReference type="NCBI Taxonomy" id="559304"/>
    <lineage>
        <taxon>Eukaryota</taxon>
        <taxon>Fungi</taxon>
        <taxon>Dikarya</taxon>
        <taxon>Ascomycota</taxon>
        <taxon>Saccharomycotina</taxon>
        <taxon>Pichiomycetes</taxon>
        <taxon>Debaryomycetaceae</taxon>
        <taxon>Millerozyma</taxon>
    </lineage>
</organism>
<feature type="compositionally biased region" description="Basic and acidic residues" evidence="1">
    <location>
        <begin position="36"/>
        <end position="74"/>
    </location>
</feature>
<proteinExistence type="predicted"/>
<dbReference type="FunCoup" id="G8Y2G7">
    <property type="interactions" value="425"/>
</dbReference>
<sequence>MDLLDDLEETGNVQRYNFDTQIVNHEESYDSGSEGEDYHGDVEGQEKLSTREEDGLKEDMDQEDGVRNMLERIKQRLSGPERLPQLSAADAEIRSQQATEPQSSVQEEQGLFVDEEESDREHEAEVNPPLQGEQRVEQLDQLIEKKRRERMEKASQERSLEEDLRAPASQEDYEDFFEVGNKTVTSQVSKKDLREAEEFLNVQRREVDIRPEFQPKIIISKNTLLSAFDDSSDDSDEKEKKDEMPHPVSSPVTSPVDASNKLEKDGLDSAHLLQHHSPSNATGTGFSVVQSKNPIEMYAQNLKNQLLSSPNSGKGEKLISLDSDSDSSSNSNARENAYSMGYTTVYGSMPDSIPDLSKADKLAIKQKFSKKRATSKSSVIDKLPSSLRQAILNCEVPTQKSFLRTLRSANTLQLKNSTVSGPDTELWQEFEKEEEIMGSLLEKEIERVRNIRRKERLKEKAKMSLLGKNNGSVVPEKPDSDFEENVPDSDASYNKNSDEDDVSGDESDGPNEFEESESENSSSQEKSKRSERKMRRVVLSDDDETDDSKIALNDRKSHPLMDITNERSRSDDSYMFGAKNSNIIDENAGHDGITVDNTIAYVSFNESNSNPTQRTYQKHSINPSQNKSQNNFEQDAGFQSTTSLPVDETYYSQQSNTEANTSTYNVELPTFESIDGERPEPISHNLNNLIPTQVDNNSQRYEKTQVDTNTSTQVDVEDEEQPSEHMPRDTQRVTLENVASLPLGDSILYAEVDDKSQNTSITNNGAESTKEHPYNENDEADESEEQYMAYKERLKAIEKKRRRKRQQLERLGMKGLVVGEAEESEDEWHGLGGADGEFSEEENSEDEKMIDHRLNINLNDEEVRRKFMEQYQINDQKELEKLLDDVKNHRLTKMAAGGGLDIELSDEEDELLVAYRRQKLEEQKQRLMSNRKLQTLMKNEKSKAFFESIQDSTSEIKIDEDDHKSNGNDSDNNDSIVTQSRSGSEALSRADRSESENTFVHIDEDKDSVQKNSKKSIKIEQPFVQKQLEFLNYSTTDRYDMEQKLSEFQHGLNSDDEAEDMNSLKMRSLRNLKTTSEQKATRNFTCNVDKLQESDADEDEFLPSLKKRSIMIPFKTSSGKSDGVSNPNYFSGVSVSKQYRAASGSTASITYMSRTRKGAVKSLKEKKLEKTLMQAKSNRSSLFGNDNFEN</sequence>
<evidence type="ECO:0000313" key="3">
    <source>
        <dbReference type="EMBL" id="CCE85978.1"/>
    </source>
</evidence>
<feature type="compositionally biased region" description="Basic and acidic residues" evidence="1">
    <location>
        <begin position="547"/>
        <end position="572"/>
    </location>
</feature>
<feature type="compositionally biased region" description="Basic and acidic residues" evidence="1">
    <location>
        <begin position="134"/>
        <end position="165"/>
    </location>
</feature>
<feature type="region of interest" description="Disordered" evidence="1">
    <location>
        <begin position="457"/>
        <end position="572"/>
    </location>
</feature>
<dbReference type="OMA" id="GEMMENE"/>
<dbReference type="Pfam" id="PF09444">
    <property type="entry name" value="MRC1"/>
    <property type="match status" value="1"/>
</dbReference>
<feature type="region of interest" description="Disordered" evidence="1">
    <location>
        <begin position="606"/>
        <end position="632"/>
    </location>
</feature>
<feature type="region of interest" description="Disordered" evidence="1">
    <location>
        <begin position="956"/>
        <end position="1013"/>
    </location>
</feature>
<feature type="domain" description="DNA replication checkpoint mediator MRC1" evidence="2">
    <location>
        <begin position="812"/>
        <end position="948"/>
    </location>
</feature>
<dbReference type="STRING" id="559304.G8Y2G7"/>
<feature type="compositionally biased region" description="Low complexity" evidence="1">
    <location>
        <begin position="247"/>
        <end position="256"/>
    </location>
</feature>
<feature type="compositionally biased region" description="Basic and acidic residues" evidence="1">
    <location>
        <begin position="988"/>
        <end position="1009"/>
    </location>
</feature>
<dbReference type="EMBL" id="FO082047">
    <property type="protein sequence ID" value="CCE85978.1"/>
    <property type="molecule type" value="Genomic_DNA"/>
</dbReference>
<feature type="compositionally biased region" description="Basic and acidic residues" evidence="1">
    <location>
        <begin position="956"/>
        <end position="966"/>
    </location>
</feature>
<evidence type="ECO:0000256" key="1">
    <source>
        <dbReference type="SAM" id="MobiDB-lite"/>
    </source>
</evidence>
<feature type="region of interest" description="Disordered" evidence="1">
    <location>
        <begin position="1"/>
        <end position="173"/>
    </location>
</feature>
<feature type="compositionally biased region" description="Polar residues" evidence="1">
    <location>
        <begin position="276"/>
        <end position="287"/>
    </location>
</feature>
<dbReference type="eggNOG" id="ENOG502QSP5">
    <property type="taxonomic scope" value="Eukaryota"/>
</dbReference>
<feature type="compositionally biased region" description="Acidic residues" evidence="1">
    <location>
        <begin position="776"/>
        <end position="785"/>
    </location>
</feature>
<feature type="compositionally biased region" description="Acidic residues" evidence="1">
    <location>
        <begin position="498"/>
        <end position="518"/>
    </location>
</feature>
<keyword evidence="4" id="KW-1185">Reference proteome</keyword>
<feature type="compositionally biased region" description="Polar residues" evidence="1">
    <location>
        <begin position="94"/>
        <end position="107"/>
    </location>
</feature>
<feature type="region of interest" description="Disordered" evidence="1">
    <location>
        <begin position="703"/>
        <end position="730"/>
    </location>
</feature>
<evidence type="ECO:0000313" key="4">
    <source>
        <dbReference type="Proteomes" id="UP000005222"/>
    </source>
</evidence>
<feature type="region of interest" description="Disordered" evidence="1">
    <location>
        <begin position="754"/>
        <end position="785"/>
    </location>
</feature>
<dbReference type="InParanoid" id="G8Y2G7"/>
<feature type="compositionally biased region" description="Polar residues" evidence="1">
    <location>
        <begin position="976"/>
        <end position="985"/>
    </location>
</feature>
<protein>
    <submittedName>
        <fullName evidence="3">Piso0_005620 protein</fullName>
    </submittedName>
</protein>
<accession>G8Y2G7</accession>
<dbReference type="AlphaFoldDB" id="G8Y2G7"/>
<feature type="compositionally biased region" description="Polar residues" evidence="1">
    <location>
        <begin position="11"/>
        <end position="23"/>
    </location>
</feature>
<dbReference type="HOGENOM" id="CLU_267364_0_0_1"/>
<feature type="compositionally biased region" description="Low complexity" evidence="1">
    <location>
        <begin position="320"/>
        <end position="332"/>
    </location>
</feature>
<feature type="compositionally biased region" description="Polar residues" evidence="1">
    <location>
        <begin position="757"/>
        <end position="767"/>
    </location>
</feature>
<reference evidence="3 4" key="1">
    <citation type="journal article" date="2012" name="G3 (Bethesda)">
        <title>Pichia sorbitophila, an interspecies yeast hybrid reveals early steps of genome resolution following polyploidization.</title>
        <authorList>
            <person name="Leh Louis V."/>
            <person name="Despons L."/>
            <person name="Friedrich A."/>
            <person name="Martin T."/>
            <person name="Durrens P."/>
            <person name="Casaregola S."/>
            <person name="Neuveglise C."/>
            <person name="Fairhead C."/>
            <person name="Marck C."/>
            <person name="Cruz J.A."/>
            <person name="Straub M.L."/>
            <person name="Kugler V."/>
            <person name="Sacerdot C."/>
            <person name="Uzunov Z."/>
            <person name="Thierry A."/>
            <person name="Weiss S."/>
            <person name="Bleykasten C."/>
            <person name="De Montigny J."/>
            <person name="Jacques N."/>
            <person name="Jung P."/>
            <person name="Lemaire M."/>
            <person name="Mallet S."/>
            <person name="Morel G."/>
            <person name="Richard G.F."/>
            <person name="Sarkar A."/>
            <person name="Savel G."/>
            <person name="Schacherer J."/>
            <person name="Seret M.L."/>
            <person name="Talla E."/>
            <person name="Samson G."/>
            <person name="Jubin C."/>
            <person name="Poulain J."/>
            <person name="Vacherie B."/>
            <person name="Barbe V."/>
            <person name="Pelletier E."/>
            <person name="Sherman D.J."/>
            <person name="Westhof E."/>
            <person name="Weissenbach J."/>
            <person name="Baret P.V."/>
            <person name="Wincker P."/>
            <person name="Gaillardin C."/>
            <person name="Dujon B."/>
            <person name="Souciet J.L."/>
        </authorList>
    </citation>
    <scope>NUCLEOTIDE SEQUENCE [LARGE SCALE GENOMIC DNA]</scope>
    <source>
        <strain evidence="4">ATCC MYA-4447 / BCRC 22081 / CBS 7064 / NBRC 10061 / NRRL Y-12695</strain>
    </source>
</reference>
<feature type="region of interest" description="Disordered" evidence="1">
    <location>
        <begin position="306"/>
        <end position="334"/>
    </location>
</feature>
<evidence type="ECO:0000259" key="2">
    <source>
        <dbReference type="Pfam" id="PF09444"/>
    </source>
</evidence>
<feature type="region of interest" description="Disordered" evidence="1">
    <location>
        <begin position="224"/>
        <end position="287"/>
    </location>
</feature>
<name>G8Y2G7_PICSO</name>